<accession>A0A0S2M0T2</accession>
<protein>
    <submittedName>
        <fullName evidence="1">Oxidoreductase</fullName>
    </submittedName>
</protein>
<dbReference type="SUPFAM" id="SSF54862">
    <property type="entry name" value="4Fe-4S ferredoxins"/>
    <property type="match status" value="1"/>
</dbReference>
<organism evidence="1 2">
    <name type="scientific">Arthrobacter alpinus</name>
    <dbReference type="NCBI Taxonomy" id="656366"/>
    <lineage>
        <taxon>Bacteria</taxon>
        <taxon>Bacillati</taxon>
        <taxon>Actinomycetota</taxon>
        <taxon>Actinomycetes</taxon>
        <taxon>Micrococcales</taxon>
        <taxon>Micrococcaceae</taxon>
        <taxon>Arthrobacter</taxon>
    </lineage>
</organism>
<evidence type="ECO:0000313" key="2">
    <source>
        <dbReference type="Proteomes" id="UP000059574"/>
    </source>
</evidence>
<dbReference type="Pfam" id="PF13459">
    <property type="entry name" value="Fer4_15"/>
    <property type="match status" value="1"/>
</dbReference>
<dbReference type="Proteomes" id="UP000059574">
    <property type="component" value="Chromosome"/>
</dbReference>
<reference evidence="1 2" key="2">
    <citation type="journal article" date="2016" name="J. Biotechnol.">
        <title>Complete genome sequence of Arthrobacter alpinus ERGS4:06, a yellow pigmented bacterium tolerant to cold and radiations isolated from Sikkim Himalaya.</title>
        <authorList>
            <person name="Kumar R."/>
            <person name="Singh D."/>
            <person name="Swarnkar M.K."/>
            <person name="Singh A.K."/>
            <person name="Kumar S."/>
        </authorList>
    </citation>
    <scope>NUCLEOTIDE SEQUENCE [LARGE SCALE GENOMIC DNA]</scope>
    <source>
        <strain evidence="1 2">ERGS4:06</strain>
    </source>
</reference>
<reference evidence="2" key="1">
    <citation type="submission" date="2015-11" db="EMBL/GenBank/DDBJ databases">
        <authorList>
            <person name="Kumar R."/>
            <person name="Singh D."/>
            <person name="Swarnkar M.K."/>
            <person name="Singh A.K."/>
            <person name="Kumar S."/>
        </authorList>
    </citation>
    <scope>NUCLEOTIDE SEQUENCE [LARGE SCALE GENOMIC DNA]</scope>
    <source>
        <strain evidence="2">ERGS4:06</strain>
    </source>
</reference>
<dbReference type="Gene3D" id="3.30.70.20">
    <property type="match status" value="1"/>
</dbReference>
<dbReference type="AlphaFoldDB" id="A0A0S2M0T2"/>
<evidence type="ECO:0000313" key="1">
    <source>
        <dbReference type="EMBL" id="ALO67246.1"/>
    </source>
</evidence>
<name>A0A0S2M0T2_9MICC</name>
<sequence length="79" mass="8623">MNEILHIDWTKCDGRGLCTELLPTVLGRDDWGYPLARHARGGDRTNVVIGPGDAQAARDAVSLCPKLALSLAQQQPRRS</sequence>
<dbReference type="OrthoDB" id="4741951at2"/>
<proteinExistence type="predicted"/>
<dbReference type="RefSeq" id="WP_062289675.1">
    <property type="nucleotide sequence ID" value="NZ_CP013200.1"/>
</dbReference>
<gene>
    <name evidence="1" type="ORF">AS189_12980</name>
</gene>
<dbReference type="EMBL" id="CP013200">
    <property type="protein sequence ID" value="ALO67246.1"/>
    <property type="molecule type" value="Genomic_DNA"/>
</dbReference>